<dbReference type="GO" id="GO:0016491">
    <property type="term" value="F:oxidoreductase activity"/>
    <property type="evidence" value="ECO:0007669"/>
    <property type="project" value="UniProtKB-KW"/>
</dbReference>
<proteinExistence type="predicted"/>
<dbReference type="Proteomes" id="UP000298030">
    <property type="component" value="Unassembled WGS sequence"/>
</dbReference>
<dbReference type="OrthoDB" id="542013at2759"/>
<name>A0A4Y7TER2_COPMI</name>
<dbReference type="InterPro" id="IPR036291">
    <property type="entry name" value="NAD(P)-bd_dom_sf"/>
</dbReference>
<gene>
    <name evidence="2" type="ORF">FA13DRAFT_1731161</name>
</gene>
<dbReference type="Pfam" id="PF00106">
    <property type="entry name" value="adh_short"/>
    <property type="match status" value="1"/>
</dbReference>
<evidence type="ECO:0000313" key="2">
    <source>
        <dbReference type="EMBL" id="TEB32663.1"/>
    </source>
</evidence>
<sequence length="320" mass="35011">MAKQTVLSAIIDIFSKAPPLVTADLTGQTVVVVGANTGIGFETAKHFAGMNPGKLVLGCRSEEKGKAAVERIKRETGFNSVELRPIDLAKFSSVITFADSFKDEARLDILVMNAAVAIRDSREVTSDGWEQGIQVNNLSTSLTTLLLVPKMDKTAKTDLHYWSKIDDADLDAESSFRAISDSSDPEKIKGRYSETKLLNVFFTRSLSHSPLPNPHPHILRLFSLVGKIMDVLMARTSEEGSRQVVWGALADIDDIDAGVGVGVEGAKREAAYVIMSKVVEPSDFVMGEEGKRRGEKLWADLVRELSKVDGRVAEIVRQYS</sequence>
<evidence type="ECO:0000313" key="3">
    <source>
        <dbReference type="Proteomes" id="UP000298030"/>
    </source>
</evidence>
<keyword evidence="3" id="KW-1185">Reference proteome</keyword>
<dbReference type="Gene3D" id="3.40.50.720">
    <property type="entry name" value="NAD(P)-binding Rossmann-like Domain"/>
    <property type="match status" value="1"/>
</dbReference>
<dbReference type="STRING" id="71717.A0A4Y7TER2"/>
<dbReference type="EMBL" id="QPFP01000014">
    <property type="protein sequence ID" value="TEB32663.1"/>
    <property type="molecule type" value="Genomic_DNA"/>
</dbReference>
<comment type="caution">
    <text evidence="2">The sequence shown here is derived from an EMBL/GenBank/DDBJ whole genome shotgun (WGS) entry which is preliminary data.</text>
</comment>
<protein>
    <submittedName>
        <fullName evidence="2">NAD(P)-binding protein</fullName>
    </submittedName>
</protein>
<dbReference type="PANTHER" id="PTHR43157">
    <property type="entry name" value="PHOSPHATIDYLINOSITOL-GLYCAN BIOSYNTHESIS CLASS F PROTEIN-RELATED"/>
    <property type="match status" value="1"/>
</dbReference>
<dbReference type="InterPro" id="IPR002347">
    <property type="entry name" value="SDR_fam"/>
</dbReference>
<dbReference type="PRINTS" id="PR00081">
    <property type="entry name" value="GDHRDH"/>
</dbReference>
<dbReference type="SUPFAM" id="SSF51735">
    <property type="entry name" value="NAD(P)-binding Rossmann-fold domains"/>
    <property type="match status" value="1"/>
</dbReference>
<evidence type="ECO:0000256" key="1">
    <source>
        <dbReference type="ARBA" id="ARBA00023002"/>
    </source>
</evidence>
<dbReference type="AlphaFoldDB" id="A0A4Y7TER2"/>
<organism evidence="2 3">
    <name type="scientific">Coprinellus micaceus</name>
    <name type="common">Glistening ink-cap mushroom</name>
    <name type="synonym">Coprinus micaceus</name>
    <dbReference type="NCBI Taxonomy" id="71717"/>
    <lineage>
        <taxon>Eukaryota</taxon>
        <taxon>Fungi</taxon>
        <taxon>Dikarya</taxon>
        <taxon>Basidiomycota</taxon>
        <taxon>Agaricomycotina</taxon>
        <taxon>Agaricomycetes</taxon>
        <taxon>Agaricomycetidae</taxon>
        <taxon>Agaricales</taxon>
        <taxon>Agaricineae</taxon>
        <taxon>Psathyrellaceae</taxon>
        <taxon>Coprinellus</taxon>
    </lineage>
</organism>
<reference evidence="2 3" key="1">
    <citation type="journal article" date="2019" name="Nat. Ecol. Evol.">
        <title>Megaphylogeny resolves global patterns of mushroom evolution.</title>
        <authorList>
            <person name="Varga T."/>
            <person name="Krizsan K."/>
            <person name="Foldi C."/>
            <person name="Dima B."/>
            <person name="Sanchez-Garcia M."/>
            <person name="Sanchez-Ramirez S."/>
            <person name="Szollosi G.J."/>
            <person name="Szarkandi J.G."/>
            <person name="Papp V."/>
            <person name="Albert L."/>
            <person name="Andreopoulos W."/>
            <person name="Angelini C."/>
            <person name="Antonin V."/>
            <person name="Barry K.W."/>
            <person name="Bougher N.L."/>
            <person name="Buchanan P."/>
            <person name="Buyck B."/>
            <person name="Bense V."/>
            <person name="Catcheside P."/>
            <person name="Chovatia M."/>
            <person name="Cooper J."/>
            <person name="Damon W."/>
            <person name="Desjardin D."/>
            <person name="Finy P."/>
            <person name="Geml J."/>
            <person name="Haridas S."/>
            <person name="Hughes K."/>
            <person name="Justo A."/>
            <person name="Karasinski D."/>
            <person name="Kautmanova I."/>
            <person name="Kiss B."/>
            <person name="Kocsube S."/>
            <person name="Kotiranta H."/>
            <person name="LaButti K.M."/>
            <person name="Lechner B.E."/>
            <person name="Liimatainen K."/>
            <person name="Lipzen A."/>
            <person name="Lukacs Z."/>
            <person name="Mihaltcheva S."/>
            <person name="Morgado L.N."/>
            <person name="Niskanen T."/>
            <person name="Noordeloos M.E."/>
            <person name="Ohm R.A."/>
            <person name="Ortiz-Santana B."/>
            <person name="Ovrebo C."/>
            <person name="Racz N."/>
            <person name="Riley R."/>
            <person name="Savchenko A."/>
            <person name="Shiryaev A."/>
            <person name="Soop K."/>
            <person name="Spirin V."/>
            <person name="Szebenyi C."/>
            <person name="Tomsovsky M."/>
            <person name="Tulloss R.E."/>
            <person name="Uehling J."/>
            <person name="Grigoriev I.V."/>
            <person name="Vagvolgyi C."/>
            <person name="Papp T."/>
            <person name="Martin F.M."/>
            <person name="Miettinen O."/>
            <person name="Hibbett D.S."/>
            <person name="Nagy L.G."/>
        </authorList>
    </citation>
    <scope>NUCLEOTIDE SEQUENCE [LARGE SCALE GENOMIC DNA]</scope>
    <source>
        <strain evidence="2 3">FP101781</strain>
    </source>
</reference>
<dbReference type="PANTHER" id="PTHR43157:SF31">
    <property type="entry name" value="PHOSPHATIDYLINOSITOL-GLYCAN BIOSYNTHESIS CLASS F PROTEIN"/>
    <property type="match status" value="1"/>
</dbReference>
<accession>A0A4Y7TER2</accession>
<keyword evidence="1" id="KW-0560">Oxidoreductase</keyword>